<accession>A0A0A9ABU0</accession>
<organism evidence="1">
    <name type="scientific">Arundo donax</name>
    <name type="common">Giant reed</name>
    <name type="synonym">Donax arundinaceus</name>
    <dbReference type="NCBI Taxonomy" id="35708"/>
    <lineage>
        <taxon>Eukaryota</taxon>
        <taxon>Viridiplantae</taxon>
        <taxon>Streptophyta</taxon>
        <taxon>Embryophyta</taxon>
        <taxon>Tracheophyta</taxon>
        <taxon>Spermatophyta</taxon>
        <taxon>Magnoliopsida</taxon>
        <taxon>Liliopsida</taxon>
        <taxon>Poales</taxon>
        <taxon>Poaceae</taxon>
        <taxon>PACMAD clade</taxon>
        <taxon>Arundinoideae</taxon>
        <taxon>Arundineae</taxon>
        <taxon>Arundo</taxon>
    </lineage>
</organism>
<sequence>MRFPLSSRK</sequence>
<reference evidence="1" key="1">
    <citation type="submission" date="2014-09" db="EMBL/GenBank/DDBJ databases">
        <authorList>
            <person name="Magalhaes I.L.F."/>
            <person name="Oliveira U."/>
            <person name="Santos F.R."/>
            <person name="Vidigal T.H.D.A."/>
            <person name="Brescovit A.D."/>
            <person name="Santos A.J."/>
        </authorList>
    </citation>
    <scope>NUCLEOTIDE SEQUENCE</scope>
    <source>
        <tissue evidence="1">Shoot tissue taken approximately 20 cm above the soil surface</tissue>
    </source>
</reference>
<proteinExistence type="predicted"/>
<reference evidence="1" key="2">
    <citation type="journal article" date="2015" name="Data Brief">
        <title>Shoot transcriptome of the giant reed, Arundo donax.</title>
        <authorList>
            <person name="Barrero R.A."/>
            <person name="Guerrero F.D."/>
            <person name="Moolhuijzen P."/>
            <person name="Goolsby J.A."/>
            <person name="Tidwell J."/>
            <person name="Bellgard S.E."/>
            <person name="Bellgard M.I."/>
        </authorList>
    </citation>
    <scope>NUCLEOTIDE SEQUENCE</scope>
    <source>
        <tissue evidence="1">Shoot tissue taken approximately 20 cm above the soil surface</tissue>
    </source>
</reference>
<protein>
    <submittedName>
        <fullName evidence="1">Uncharacterized protein</fullName>
    </submittedName>
</protein>
<name>A0A0A9ABU0_ARUDO</name>
<evidence type="ECO:0000313" key="1">
    <source>
        <dbReference type="EMBL" id="JAD46465.1"/>
    </source>
</evidence>
<dbReference type="EMBL" id="GBRH01251430">
    <property type="protein sequence ID" value="JAD46465.1"/>
    <property type="molecule type" value="Transcribed_RNA"/>
</dbReference>